<feature type="compositionally biased region" description="Basic residues" evidence="1">
    <location>
        <begin position="163"/>
        <end position="172"/>
    </location>
</feature>
<sequence>MSPNRRSDRLVIWVCSLAVLAGAGVLLGFTVRDVVRHVSADDQPATITAIGGTGSRVSTNDRRRSRSISFRLEDGSEHADAAEGRWFWWPDEGDTIHVHQVAPGDWEISEEFSWLRTLGFAALFLLPWVVALLKVWEWGQKRRHPERWAAKERESRDRVRQRLDRKRQSRGT</sequence>
<accession>A0ABQ3HDB0</accession>
<keyword evidence="4" id="KW-1185">Reference proteome</keyword>
<keyword evidence="2" id="KW-1133">Transmembrane helix</keyword>
<protein>
    <recommendedName>
        <fullName evidence="5">DUF3592 domain-containing protein</fullName>
    </recommendedName>
</protein>
<evidence type="ECO:0000313" key="3">
    <source>
        <dbReference type="EMBL" id="GHE15110.1"/>
    </source>
</evidence>
<gene>
    <name evidence="3" type="ORF">GCM10011376_01760</name>
</gene>
<keyword evidence="2" id="KW-0472">Membrane</keyword>
<feature type="transmembrane region" description="Helical" evidence="2">
    <location>
        <begin position="114"/>
        <end position="133"/>
    </location>
</feature>
<proteinExistence type="predicted"/>
<organism evidence="3 4">
    <name type="scientific">Nocardioides flavus</name>
    <name type="common">ex Wang et al. 2016</name>
    <dbReference type="NCBI Taxonomy" id="2058780"/>
    <lineage>
        <taxon>Bacteria</taxon>
        <taxon>Bacillati</taxon>
        <taxon>Actinomycetota</taxon>
        <taxon>Actinomycetes</taxon>
        <taxon>Propionibacteriales</taxon>
        <taxon>Nocardioidaceae</taxon>
        <taxon>Nocardioides</taxon>
    </lineage>
</organism>
<feature type="region of interest" description="Disordered" evidence="1">
    <location>
        <begin position="147"/>
        <end position="172"/>
    </location>
</feature>
<dbReference type="RefSeq" id="WP_191277481.1">
    <property type="nucleotide sequence ID" value="NZ_BNAD01000001.1"/>
</dbReference>
<dbReference type="EMBL" id="BNAD01000001">
    <property type="protein sequence ID" value="GHE15110.1"/>
    <property type="molecule type" value="Genomic_DNA"/>
</dbReference>
<evidence type="ECO:0000256" key="2">
    <source>
        <dbReference type="SAM" id="Phobius"/>
    </source>
</evidence>
<keyword evidence="2" id="KW-0812">Transmembrane</keyword>
<comment type="caution">
    <text evidence="3">The sequence shown here is derived from an EMBL/GenBank/DDBJ whole genome shotgun (WGS) entry which is preliminary data.</text>
</comment>
<evidence type="ECO:0000313" key="4">
    <source>
        <dbReference type="Proteomes" id="UP000597341"/>
    </source>
</evidence>
<evidence type="ECO:0000256" key="1">
    <source>
        <dbReference type="SAM" id="MobiDB-lite"/>
    </source>
</evidence>
<evidence type="ECO:0008006" key="5">
    <source>
        <dbReference type="Google" id="ProtNLM"/>
    </source>
</evidence>
<name>A0ABQ3HDB0_9ACTN</name>
<feature type="compositionally biased region" description="Basic and acidic residues" evidence="1">
    <location>
        <begin position="147"/>
        <end position="162"/>
    </location>
</feature>
<reference evidence="4" key="1">
    <citation type="journal article" date="2019" name="Int. J. Syst. Evol. Microbiol.">
        <title>The Global Catalogue of Microorganisms (GCM) 10K type strain sequencing project: providing services to taxonomists for standard genome sequencing and annotation.</title>
        <authorList>
            <consortium name="The Broad Institute Genomics Platform"/>
            <consortium name="The Broad Institute Genome Sequencing Center for Infectious Disease"/>
            <person name="Wu L."/>
            <person name="Ma J."/>
        </authorList>
    </citation>
    <scope>NUCLEOTIDE SEQUENCE [LARGE SCALE GENOMIC DNA]</scope>
    <source>
        <strain evidence="4">CGMCC 1.12791</strain>
    </source>
</reference>
<dbReference type="Proteomes" id="UP000597341">
    <property type="component" value="Unassembled WGS sequence"/>
</dbReference>